<dbReference type="EMBL" id="PEBX01000012">
    <property type="protein sequence ID" value="PTQ57164.1"/>
    <property type="molecule type" value="Genomic_DNA"/>
</dbReference>
<dbReference type="InterPro" id="IPR011006">
    <property type="entry name" value="CheY-like_superfamily"/>
</dbReference>
<dbReference type="Gene3D" id="3.40.50.2300">
    <property type="match status" value="1"/>
</dbReference>
<protein>
    <submittedName>
        <fullName evidence="8">Two-component response regulator</fullName>
    </submittedName>
</protein>
<evidence type="ECO:0000256" key="5">
    <source>
        <dbReference type="PROSITE-ProRule" id="PRU00169"/>
    </source>
</evidence>
<dbReference type="AlphaFoldDB" id="A0A2R6Y3A5"/>
<dbReference type="SMART" id="SM00421">
    <property type="entry name" value="HTH_LUXR"/>
    <property type="match status" value="1"/>
</dbReference>
<dbReference type="SUPFAM" id="SSF46894">
    <property type="entry name" value="C-terminal effector domain of the bipartite response regulators"/>
    <property type="match status" value="1"/>
</dbReference>
<dbReference type="Pfam" id="PF00196">
    <property type="entry name" value="GerE"/>
    <property type="match status" value="1"/>
</dbReference>
<keyword evidence="4" id="KW-0804">Transcription</keyword>
<organism evidence="8 9">
    <name type="scientific">Candidatus Carbonibacillus altaicus</name>
    <dbReference type="NCBI Taxonomy" id="2163959"/>
    <lineage>
        <taxon>Bacteria</taxon>
        <taxon>Bacillati</taxon>
        <taxon>Bacillota</taxon>
        <taxon>Bacilli</taxon>
        <taxon>Bacillales</taxon>
        <taxon>Candidatus Carbonibacillus</taxon>
    </lineage>
</organism>
<dbReference type="SUPFAM" id="SSF52172">
    <property type="entry name" value="CheY-like"/>
    <property type="match status" value="1"/>
</dbReference>
<dbReference type="PROSITE" id="PS50043">
    <property type="entry name" value="HTH_LUXR_2"/>
    <property type="match status" value="1"/>
</dbReference>
<evidence type="ECO:0000259" key="6">
    <source>
        <dbReference type="PROSITE" id="PS50043"/>
    </source>
</evidence>
<evidence type="ECO:0000259" key="7">
    <source>
        <dbReference type="PROSITE" id="PS50110"/>
    </source>
</evidence>
<dbReference type="GO" id="GO:0006355">
    <property type="term" value="P:regulation of DNA-templated transcription"/>
    <property type="evidence" value="ECO:0007669"/>
    <property type="project" value="InterPro"/>
</dbReference>
<evidence type="ECO:0000256" key="2">
    <source>
        <dbReference type="ARBA" id="ARBA00023015"/>
    </source>
</evidence>
<dbReference type="InterPro" id="IPR051015">
    <property type="entry name" value="EvgA-like"/>
</dbReference>
<dbReference type="PROSITE" id="PS50110">
    <property type="entry name" value="RESPONSE_REGULATORY"/>
    <property type="match status" value="1"/>
</dbReference>
<accession>A0A2R6Y3A5</accession>
<dbReference type="CDD" id="cd06170">
    <property type="entry name" value="LuxR_C_like"/>
    <property type="match status" value="1"/>
</dbReference>
<evidence type="ECO:0000256" key="3">
    <source>
        <dbReference type="ARBA" id="ARBA00023125"/>
    </source>
</evidence>
<keyword evidence="1 5" id="KW-0597">Phosphoprotein</keyword>
<evidence type="ECO:0000313" key="8">
    <source>
        <dbReference type="EMBL" id="PTQ57164.1"/>
    </source>
</evidence>
<dbReference type="PRINTS" id="PR00038">
    <property type="entry name" value="HTHLUXR"/>
</dbReference>
<evidence type="ECO:0000256" key="4">
    <source>
        <dbReference type="ARBA" id="ARBA00023163"/>
    </source>
</evidence>
<proteinExistence type="predicted"/>
<dbReference type="SMART" id="SM00448">
    <property type="entry name" value="REC"/>
    <property type="match status" value="1"/>
</dbReference>
<dbReference type="CDD" id="cd17535">
    <property type="entry name" value="REC_NarL-like"/>
    <property type="match status" value="1"/>
</dbReference>
<dbReference type="PANTHER" id="PTHR45566:SF2">
    <property type="entry name" value="NARL SUBFAMILY"/>
    <property type="match status" value="1"/>
</dbReference>
<dbReference type="GO" id="GO:0000160">
    <property type="term" value="P:phosphorelay signal transduction system"/>
    <property type="evidence" value="ECO:0007669"/>
    <property type="project" value="InterPro"/>
</dbReference>
<dbReference type="GO" id="GO:0003677">
    <property type="term" value="F:DNA binding"/>
    <property type="evidence" value="ECO:0007669"/>
    <property type="project" value="UniProtKB-KW"/>
</dbReference>
<name>A0A2R6Y3A5_9BACL</name>
<dbReference type="Proteomes" id="UP000244338">
    <property type="component" value="Unassembled WGS sequence"/>
</dbReference>
<keyword evidence="2" id="KW-0805">Transcription regulation</keyword>
<evidence type="ECO:0000256" key="1">
    <source>
        <dbReference type="ARBA" id="ARBA00022553"/>
    </source>
</evidence>
<feature type="modified residue" description="4-aspartylphosphate" evidence="5">
    <location>
        <position position="53"/>
    </location>
</feature>
<dbReference type="InterPro" id="IPR016032">
    <property type="entry name" value="Sig_transdc_resp-reg_C-effctor"/>
</dbReference>
<feature type="domain" description="Response regulatory" evidence="7">
    <location>
        <begin position="2"/>
        <end position="119"/>
    </location>
</feature>
<comment type="caution">
    <text evidence="8">The sequence shown here is derived from an EMBL/GenBank/DDBJ whole genome shotgun (WGS) entry which is preliminary data.</text>
</comment>
<dbReference type="InterPro" id="IPR000792">
    <property type="entry name" value="Tscrpt_reg_LuxR_C"/>
</dbReference>
<reference evidence="9" key="1">
    <citation type="journal article" date="2018" name="Sci. Rep.">
        <title>Lignite coal burning seam in the remote Altai Mountains harbors a hydrogen-driven thermophilic microbial community.</title>
        <authorList>
            <person name="Kadnikov V.V."/>
            <person name="Mardanov A.V."/>
            <person name="Ivasenko D.A."/>
            <person name="Antsiferov D.V."/>
            <person name="Beletsky A.V."/>
            <person name="Karnachuk O.V."/>
            <person name="Ravin N.V."/>
        </authorList>
    </citation>
    <scope>NUCLEOTIDE SEQUENCE [LARGE SCALE GENOMIC DNA]</scope>
</reference>
<feature type="domain" description="HTH luxR-type" evidence="6">
    <location>
        <begin position="140"/>
        <end position="205"/>
    </location>
</feature>
<dbReference type="InterPro" id="IPR058245">
    <property type="entry name" value="NreC/VraR/RcsB-like_REC"/>
</dbReference>
<gene>
    <name evidence="8" type="ORF">BSOLF_2196</name>
</gene>
<dbReference type="InterPro" id="IPR001789">
    <property type="entry name" value="Sig_transdc_resp-reg_receiver"/>
</dbReference>
<dbReference type="PANTHER" id="PTHR45566">
    <property type="entry name" value="HTH-TYPE TRANSCRIPTIONAL REGULATOR YHJB-RELATED"/>
    <property type="match status" value="1"/>
</dbReference>
<sequence length="211" mass="23532">MKALIIDDHAIVRDGLEQLLTDAFLLDEVVFAADGAEALRLAFQIEPELVLLDLSLPGGVSGLSVLQELRKVLPKGKIVVFSMYDEIEYVRRAYSLGADGYIDKGQKAESIIEHLKLILQGQKSFIVPLDVLQETAEGEEGHAGLPLTTREKDIFVLTVLGHSQKEIAEKLSISPKTVENHRSNISKKLGTHKKSDWLMLAKRYQLLDLYK</sequence>
<dbReference type="Pfam" id="PF00072">
    <property type="entry name" value="Response_reg"/>
    <property type="match status" value="1"/>
</dbReference>
<evidence type="ECO:0000313" key="9">
    <source>
        <dbReference type="Proteomes" id="UP000244338"/>
    </source>
</evidence>
<keyword evidence="3" id="KW-0238">DNA-binding</keyword>